<evidence type="ECO:0000256" key="3">
    <source>
        <dbReference type="ARBA" id="ARBA00022827"/>
    </source>
</evidence>
<comment type="caution">
    <text evidence="7">The sequence shown here is derived from an EMBL/GenBank/DDBJ whole genome shotgun (WGS) entry which is preliminary data.</text>
</comment>
<evidence type="ECO:0000256" key="5">
    <source>
        <dbReference type="ARBA" id="ARBA00023033"/>
    </source>
</evidence>
<dbReference type="GO" id="GO:0004497">
    <property type="term" value="F:monooxygenase activity"/>
    <property type="evidence" value="ECO:0007669"/>
    <property type="project" value="UniProtKB-KW"/>
</dbReference>
<accession>A0AAD5V6M3</accession>
<dbReference type="GO" id="GO:0071949">
    <property type="term" value="F:FAD binding"/>
    <property type="evidence" value="ECO:0007669"/>
    <property type="project" value="InterPro"/>
</dbReference>
<evidence type="ECO:0000313" key="8">
    <source>
        <dbReference type="Proteomes" id="UP001212997"/>
    </source>
</evidence>
<dbReference type="Pfam" id="PF01494">
    <property type="entry name" value="FAD_binding_3"/>
    <property type="match status" value="1"/>
</dbReference>
<reference evidence="7" key="1">
    <citation type="submission" date="2022-07" db="EMBL/GenBank/DDBJ databases">
        <title>Genome Sequence of Physisporinus lineatus.</title>
        <authorList>
            <person name="Buettner E."/>
        </authorList>
    </citation>
    <scope>NUCLEOTIDE SEQUENCE</scope>
    <source>
        <strain evidence="7">VT162</strain>
    </source>
</reference>
<comment type="similarity">
    <text evidence="1">Belongs to the paxM FAD-dependent monooxygenase family.</text>
</comment>
<dbReference type="InterPro" id="IPR002938">
    <property type="entry name" value="FAD-bd"/>
</dbReference>
<dbReference type="EMBL" id="JANAWD010000129">
    <property type="protein sequence ID" value="KAJ3486184.1"/>
    <property type="molecule type" value="Genomic_DNA"/>
</dbReference>
<keyword evidence="3" id="KW-0274">FAD</keyword>
<evidence type="ECO:0000259" key="6">
    <source>
        <dbReference type="Pfam" id="PF01494"/>
    </source>
</evidence>
<proteinExistence type="inferred from homology"/>
<sequence length="416" mass="46912">MPPNVSKILIRWGLGEELAERALKLETMHFNKWETGEFLGIHVWSEEMLTAAGGDFMYIRHSDLREILYNTAKSLGAQIRTGAQVVSIDPYARSVTLQGGEVLKADVVVGADGPYGVTRKTLMEEDHPQSPMGFMMYETVIPAEEMKKCPELKGVTLGDDEPNRLQLWWGVGSCIFFFPLNHKKAYAIHYIKDDDGQEGDWEDGPSVDLAKVVGSTCEPRIRKLAQLSRPATRVRPTDYNKLETWVHNSQHVVVIGEAAHPFPPGSLQGTAMSIEDAAVLGKLFSHLRNTDQIPSLLNAFEDIRQTRCLATLSEELGLFTFLTYKDDTMQDLRDSAFREKYARGSTDTIAGEDEAARQWEEMRRVYAYDCEDEADEWWVKWGVLRERAMGREGNVLNGGIRRGFAMEAEVSIHHIA</sequence>
<dbReference type="AlphaFoldDB" id="A0AAD5V6M3"/>
<evidence type="ECO:0000313" key="7">
    <source>
        <dbReference type="EMBL" id="KAJ3486184.1"/>
    </source>
</evidence>
<evidence type="ECO:0000256" key="2">
    <source>
        <dbReference type="ARBA" id="ARBA00022630"/>
    </source>
</evidence>
<dbReference type="PANTHER" id="PTHR13789:SF147">
    <property type="entry name" value="PUTATIVE (AFU_ORTHOLOGUE AFUA_2G01950)-RELATED"/>
    <property type="match status" value="1"/>
</dbReference>
<dbReference type="PANTHER" id="PTHR13789">
    <property type="entry name" value="MONOOXYGENASE"/>
    <property type="match status" value="1"/>
</dbReference>
<feature type="domain" description="FAD-binding" evidence="6">
    <location>
        <begin position="9"/>
        <end position="307"/>
    </location>
</feature>
<dbReference type="Proteomes" id="UP001212997">
    <property type="component" value="Unassembled WGS sequence"/>
</dbReference>
<keyword evidence="8" id="KW-1185">Reference proteome</keyword>
<keyword evidence="4" id="KW-0560">Oxidoreductase</keyword>
<dbReference type="Gene3D" id="3.50.50.60">
    <property type="entry name" value="FAD/NAD(P)-binding domain"/>
    <property type="match status" value="1"/>
</dbReference>
<dbReference type="InterPro" id="IPR050493">
    <property type="entry name" value="FAD-dep_Monooxygenase_BioMet"/>
</dbReference>
<dbReference type="PRINTS" id="PR00420">
    <property type="entry name" value="RNGMNOXGNASE"/>
</dbReference>
<organism evidence="7 8">
    <name type="scientific">Meripilus lineatus</name>
    <dbReference type="NCBI Taxonomy" id="2056292"/>
    <lineage>
        <taxon>Eukaryota</taxon>
        <taxon>Fungi</taxon>
        <taxon>Dikarya</taxon>
        <taxon>Basidiomycota</taxon>
        <taxon>Agaricomycotina</taxon>
        <taxon>Agaricomycetes</taxon>
        <taxon>Polyporales</taxon>
        <taxon>Meripilaceae</taxon>
        <taxon>Meripilus</taxon>
    </lineage>
</organism>
<dbReference type="InterPro" id="IPR036188">
    <property type="entry name" value="FAD/NAD-bd_sf"/>
</dbReference>
<keyword evidence="2" id="KW-0285">Flavoprotein</keyword>
<dbReference type="SUPFAM" id="SSF51905">
    <property type="entry name" value="FAD/NAD(P)-binding domain"/>
    <property type="match status" value="1"/>
</dbReference>
<keyword evidence="5" id="KW-0503">Monooxygenase</keyword>
<protein>
    <recommendedName>
        <fullName evidence="6">FAD-binding domain-containing protein</fullName>
    </recommendedName>
</protein>
<evidence type="ECO:0000256" key="4">
    <source>
        <dbReference type="ARBA" id="ARBA00023002"/>
    </source>
</evidence>
<name>A0AAD5V6M3_9APHY</name>
<evidence type="ECO:0000256" key="1">
    <source>
        <dbReference type="ARBA" id="ARBA00007992"/>
    </source>
</evidence>
<gene>
    <name evidence="7" type="ORF">NLI96_g4422</name>
</gene>